<name>A0A0Q9ZXU4_9GAMM</name>
<dbReference type="Proteomes" id="UP000050836">
    <property type="component" value="Unassembled WGS sequence"/>
</dbReference>
<organism evidence="1 2">
    <name type="scientific">Stenotrophomonas pictorum JCM 9942</name>
    <dbReference type="NCBI Taxonomy" id="1236960"/>
    <lineage>
        <taxon>Bacteria</taxon>
        <taxon>Pseudomonadati</taxon>
        <taxon>Pseudomonadota</taxon>
        <taxon>Gammaproteobacteria</taxon>
        <taxon>Lysobacterales</taxon>
        <taxon>Lysobacteraceae</taxon>
        <taxon>Stenotrophomonas</taxon>
    </lineage>
</organism>
<protein>
    <submittedName>
        <fullName evidence="1">Uncharacterized protein</fullName>
    </submittedName>
</protein>
<dbReference type="EMBL" id="LLXS01000070">
    <property type="protein sequence ID" value="KRG37739.1"/>
    <property type="molecule type" value="Genomic_DNA"/>
</dbReference>
<proteinExistence type="predicted"/>
<evidence type="ECO:0000313" key="1">
    <source>
        <dbReference type="EMBL" id="KRG37739.1"/>
    </source>
</evidence>
<gene>
    <name evidence="1" type="ORF">ARC78_15925</name>
</gene>
<evidence type="ECO:0000313" key="2">
    <source>
        <dbReference type="Proteomes" id="UP000050836"/>
    </source>
</evidence>
<dbReference type="AlphaFoldDB" id="A0A0Q9ZXU4"/>
<dbReference type="GeneID" id="84659090"/>
<comment type="caution">
    <text evidence="1">The sequence shown here is derived from an EMBL/GenBank/DDBJ whole genome shotgun (WGS) entry which is preliminary data.</text>
</comment>
<sequence length="92" mass="9769">MNEINLEQVRAAMFTDPGVKAVDDLRLVPAKEHGRAIAATITVAAPSVDLDLVHAVTARVLADQFGIDQVMLCFNDPGPVPPPPTAAPLKKM</sequence>
<reference evidence="1 2" key="1">
    <citation type="submission" date="2015-10" db="EMBL/GenBank/DDBJ databases">
        <title>Genome sequencing and analysis of members of genus Stenotrophomonas.</title>
        <authorList>
            <person name="Patil P.P."/>
            <person name="Midha S."/>
            <person name="Patil P.B."/>
        </authorList>
    </citation>
    <scope>NUCLEOTIDE SEQUENCE [LARGE SCALE GENOMIC DNA]</scope>
    <source>
        <strain evidence="1 2">JCM 9942</strain>
    </source>
</reference>
<keyword evidence="2" id="KW-1185">Reference proteome</keyword>
<dbReference type="RefSeq" id="WP_032961123.1">
    <property type="nucleotide sequence ID" value="NZ_LLXS01000070.1"/>
</dbReference>
<accession>A0A0Q9ZXU4</accession>